<evidence type="ECO:0000313" key="3">
    <source>
        <dbReference type="Proteomes" id="UP001476798"/>
    </source>
</evidence>
<dbReference type="InterPro" id="IPR036034">
    <property type="entry name" value="PDZ_sf"/>
</dbReference>
<dbReference type="Proteomes" id="UP001476798">
    <property type="component" value="Unassembled WGS sequence"/>
</dbReference>
<dbReference type="InterPro" id="IPR001478">
    <property type="entry name" value="PDZ"/>
</dbReference>
<accession>A0ABV0P2G4</accession>
<evidence type="ECO:0000313" key="2">
    <source>
        <dbReference type="EMBL" id="MEQ2177875.1"/>
    </source>
</evidence>
<dbReference type="PANTHER" id="PTHR15012">
    <property type="entry name" value="APICAL PROTEIN/SHROOM-RELATED"/>
    <property type="match status" value="1"/>
</dbReference>
<dbReference type="PROSITE" id="PS50106">
    <property type="entry name" value="PDZ"/>
    <property type="match status" value="1"/>
</dbReference>
<keyword evidence="3" id="KW-1185">Reference proteome</keyword>
<dbReference type="EMBL" id="JAHRIO010060400">
    <property type="protein sequence ID" value="MEQ2177875.1"/>
    <property type="molecule type" value="Genomic_DNA"/>
</dbReference>
<feature type="domain" description="PDZ" evidence="1">
    <location>
        <begin position="36"/>
        <end position="119"/>
    </location>
</feature>
<dbReference type="InterPro" id="IPR027685">
    <property type="entry name" value="Shroom_fam"/>
</dbReference>
<sequence length="215" mass="23928">MDAVRYADNLRLSAGRMKWDRWRRAGMDRKEDDEELVEVLLEGSAPWGFTLRGGTEHREPLIITKVQVEEGSMAAAVRLRAGDEMVSVNATPLSGSRQEAICLVKGSQKTLTLVVRSLALKSPLSHRLFDKNNLFNCCLKPFSRHVPQLALPGRVRHTDPHQQMATESYSLNPITGCKATGVSSALQSRLSQQGKVVLLVCFSNLLMWKQLTWGG</sequence>
<proteinExistence type="predicted"/>
<name>A0ABV0P2G4_9TELE</name>
<gene>
    <name evidence="2" type="ORF">GOODEAATRI_008176</name>
</gene>
<dbReference type="CDD" id="cd06750">
    <property type="entry name" value="PDZ_shroom2_3_4-like"/>
    <property type="match status" value="1"/>
</dbReference>
<dbReference type="Gene3D" id="2.30.42.10">
    <property type="match status" value="1"/>
</dbReference>
<reference evidence="2 3" key="1">
    <citation type="submission" date="2021-06" db="EMBL/GenBank/DDBJ databases">
        <authorList>
            <person name="Palmer J.M."/>
        </authorList>
    </citation>
    <scope>NUCLEOTIDE SEQUENCE [LARGE SCALE GENOMIC DNA]</scope>
    <source>
        <strain evidence="2 3">GA_2019</strain>
        <tissue evidence="2">Muscle</tissue>
    </source>
</reference>
<protein>
    <recommendedName>
        <fullName evidence="1">PDZ domain-containing protein</fullName>
    </recommendedName>
</protein>
<dbReference type="SUPFAM" id="SSF50156">
    <property type="entry name" value="PDZ domain-like"/>
    <property type="match status" value="1"/>
</dbReference>
<comment type="caution">
    <text evidence="2">The sequence shown here is derived from an EMBL/GenBank/DDBJ whole genome shotgun (WGS) entry which is preliminary data.</text>
</comment>
<dbReference type="SMART" id="SM00228">
    <property type="entry name" value="PDZ"/>
    <property type="match status" value="1"/>
</dbReference>
<evidence type="ECO:0000259" key="1">
    <source>
        <dbReference type="PROSITE" id="PS50106"/>
    </source>
</evidence>
<organism evidence="2 3">
    <name type="scientific">Goodea atripinnis</name>
    <dbReference type="NCBI Taxonomy" id="208336"/>
    <lineage>
        <taxon>Eukaryota</taxon>
        <taxon>Metazoa</taxon>
        <taxon>Chordata</taxon>
        <taxon>Craniata</taxon>
        <taxon>Vertebrata</taxon>
        <taxon>Euteleostomi</taxon>
        <taxon>Actinopterygii</taxon>
        <taxon>Neopterygii</taxon>
        <taxon>Teleostei</taxon>
        <taxon>Neoteleostei</taxon>
        <taxon>Acanthomorphata</taxon>
        <taxon>Ovalentaria</taxon>
        <taxon>Atherinomorphae</taxon>
        <taxon>Cyprinodontiformes</taxon>
        <taxon>Goodeidae</taxon>
        <taxon>Goodea</taxon>
    </lineage>
</organism>
<dbReference type="Pfam" id="PF00595">
    <property type="entry name" value="PDZ"/>
    <property type="match status" value="1"/>
</dbReference>
<dbReference type="PANTHER" id="PTHR15012:SF38">
    <property type="entry name" value="PROTEIN SHROOM2-LIKE ISOFORM X1"/>
    <property type="match status" value="1"/>
</dbReference>